<protein>
    <recommendedName>
        <fullName evidence="15 16">Type III pantothenate kinase</fullName>
        <ecNumber evidence="6 16">2.7.1.33</ecNumber>
    </recommendedName>
    <alternativeName>
        <fullName evidence="16">PanK-III</fullName>
    </alternativeName>
    <alternativeName>
        <fullName evidence="16">Pantothenic acid kinase</fullName>
    </alternativeName>
</protein>
<comment type="pathway">
    <text evidence="4 16">Cofactor biosynthesis; coenzyme A biosynthesis; CoA from (R)-pantothenate: step 1/5.</text>
</comment>
<feature type="binding site" evidence="16">
    <location>
        <position position="133"/>
    </location>
    <ligand>
        <name>ATP</name>
        <dbReference type="ChEBI" id="CHEBI:30616"/>
    </ligand>
</feature>
<name>A0A9D2M5X1_9FIRM</name>
<dbReference type="InterPro" id="IPR004619">
    <property type="entry name" value="Type_III_PanK"/>
</dbReference>
<comment type="similarity">
    <text evidence="14 16">Belongs to the type III pantothenate kinase family.</text>
</comment>
<feature type="binding site" evidence="16">
    <location>
        <begin position="6"/>
        <end position="13"/>
    </location>
    <ligand>
        <name>ATP</name>
        <dbReference type="ChEBI" id="CHEBI:30616"/>
    </ligand>
</feature>
<evidence type="ECO:0000256" key="2">
    <source>
        <dbReference type="ARBA" id="ARBA00001958"/>
    </source>
</evidence>
<evidence type="ECO:0000256" key="11">
    <source>
        <dbReference type="ARBA" id="ARBA00022840"/>
    </source>
</evidence>
<dbReference type="Pfam" id="PF03309">
    <property type="entry name" value="Pan_kinase"/>
    <property type="match status" value="1"/>
</dbReference>
<dbReference type="EC" id="2.7.1.33" evidence="6 16"/>
<keyword evidence="8 16" id="KW-0808">Transferase</keyword>
<evidence type="ECO:0000256" key="4">
    <source>
        <dbReference type="ARBA" id="ARBA00005225"/>
    </source>
</evidence>
<evidence type="ECO:0000256" key="6">
    <source>
        <dbReference type="ARBA" id="ARBA00012102"/>
    </source>
</evidence>
<reference evidence="17" key="1">
    <citation type="journal article" date="2021" name="PeerJ">
        <title>Extensive microbial diversity within the chicken gut microbiome revealed by metagenomics and culture.</title>
        <authorList>
            <person name="Gilroy R."/>
            <person name="Ravi A."/>
            <person name="Getino M."/>
            <person name="Pursley I."/>
            <person name="Horton D.L."/>
            <person name="Alikhan N.F."/>
            <person name="Baker D."/>
            <person name="Gharbi K."/>
            <person name="Hall N."/>
            <person name="Watson M."/>
            <person name="Adriaenssens E.M."/>
            <person name="Foster-Nyarko E."/>
            <person name="Jarju S."/>
            <person name="Secka A."/>
            <person name="Antonio M."/>
            <person name="Oren A."/>
            <person name="Chaudhuri R.R."/>
            <person name="La Ragione R."/>
            <person name="Hildebrand F."/>
            <person name="Pallen M.J."/>
        </authorList>
    </citation>
    <scope>NUCLEOTIDE SEQUENCE</scope>
    <source>
        <strain evidence="17">ChiBcec8-13705</strain>
    </source>
</reference>
<accession>A0A9D2M5X1</accession>
<keyword evidence="7 16" id="KW-0963">Cytoplasm</keyword>
<dbReference type="GO" id="GO:0005524">
    <property type="term" value="F:ATP binding"/>
    <property type="evidence" value="ECO:0007669"/>
    <property type="project" value="UniProtKB-UniRule"/>
</dbReference>
<comment type="subunit">
    <text evidence="5 16">Homodimer.</text>
</comment>
<sequence length="261" mass="27786">MLLALNIGNTNITFGSFASDGRLAFVSRLYADPALSSDEICYKIINMLDLYGASPLDIEGVILGSVVPSITGRMREALRKMTQAPVLEVGPGLRSGVRIRMDNPAQLGAELLCATVGALRRHTPPLLVIHMDTAATMLAVDAEGSLVGGVILPGPQVSLRALVENTAQLPQVELHTTPRKLLGSNTADCLHSGAVLGTAAMLDAMVGKIRAALDAPQAPVVATGTLPASIRDACETMIEYRETLVLEGLYEIWRKNRHGKR</sequence>
<dbReference type="AlphaFoldDB" id="A0A9D2M5X1"/>
<keyword evidence="13 16" id="KW-0173">Coenzyme A biosynthesis</keyword>
<comment type="catalytic activity">
    <reaction evidence="1 16">
        <text>(R)-pantothenate + ATP = (R)-4'-phosphopantothenate + ADP + H(+)</text>
        <dbReference type="Rhea" id="RHEA:16373"/>
        <dbReference type="ChEBI" id="CHEBI:10986"/>
        <dbReference type="ChEBI" id="CHEBI:15378"/>
        <dbReference type="ChEBI" id="CHEBI:29032"/>
        <dbReference type="ChEBI" id="CHEBI:30616"/>
        <dbReference type="ChEBI" id="CHEBI:456216"/>
        <dbReference type="EC" id="2.7.1.33"/>
    </reaction>
</comment>
<keyword evidence="11 16" id="KW-0067">ATP-binding</keyword>
<dbReference type="GO" id="GO:0015937">
    <property type="term" value="P:coenzyme A biosynthetic process"/>
    <property type="evidence" value="ECO:0007669"/>
    <property type="project" value="UniProtKB-UniRule"/>
</dbReference>
<evidence type="ECO:0000256" key="15">
    <source>
        <dbReference type="ARBA" id="ARBA00040883"/>
    </source>
</evidence>
<evidence type="ECO:0000256" key="3">
    <source>
        <dbReference type="ARBA" id="ARBA00004496"/>
    </source>
</evidence>
<comment type="subcellular location">
    <subcellularLocation>
        <location evidence="3 16">Cytoplasm</location>
    </subcellularLocation>
</comment>
<comment type="cofactor">
    <cofactor evidence="16">
        <name>NH4(+)</name>
        <dbReference type="ChEBI" id="CHEBI:28938"/>
    </cofactor>
    <cofactor evidence="16">
        <name>K(+)</name>
        <dbReference type="ChEBI" id="CHEBI:29103"/>
    </cofactor>
    <text evidence="16">A monovalent cation. Ammonium or potassium.</text>
</comment>
<evidence type="ECO:0000313" key="18">
    <source>
        <dbReference type="Proteomes" id="UP000886803"/>
    </source>
</evidence>
<dbReference type="PANTHER" id="PTHR34265:SF1">
    <property type="entry name" value="TYPE III PANTOTHENATE KINASE"/>
    <property type="match status" value="1"/>
</dbReference>
<dbReference type="PANTHER" id="PTHR34265">
    <property type="entry name" value="TYPE III PANTOTHENATE KINASE"/>
    <property type="match status" value="1"/>
</dbReference>
<keyword evidence="10 16" id="KW-0418">Kinase</keyword>
<evidence type="ECO:0000256" key="9">
    <source>
        <dbReference type="ARBA" id="ARBA00022741"/>
    </source>
</evidence>
<dbReference type="GO" id="GO:0004594">
    <property type="term" value="F:pantothenate kinase activity"/>
    <property type="evidence" value="ECO:0007669"/>
    <property type="project" value="UniProtKB-UniRule"/>
</dbReference>
<keyword evidence="9 16" id="KW-0547">Nucleotide-binding</keyword>
<evidence type="ECO:0000256" key="13">
    <source>
        <dbReference type="ARBA" id="ARBA00022993"/>
    </source>
</evidence>
<evidence type="ECO:0000256" key="8">
    <source>
        <dbReference type="ARBA" id="ARBA00022679"/>
    </source>
</evidence>
<dbReference type="InterPro" id="IPR043129">
    <property type="entry name" value="ATPase_NBD"/>
</dbReference>
<dbReference type="HAMAP" id="MF_01274">
    <property type="entry name" value="Pantothen_kinase_3"/>
    <property type="match status" value="1"/>
</dbReference>
<comment type="caution">
    <text evidence="16">Lacks conserved residue(s) required for the propagation of feature annotation.</text>
</comment>
<keyword evidence="12 16" id="KW-0630">Potassium</keyword>
<evidence type="ECO:0000256" key="16">
    <source>
        <dbReference type="HAMAP-Rule" id="MF_01274"/>
    </source>
</evidence>
<evidence type="ECO:0000256" key="12">
    <source>
        <dbReference type="ARBA" id="ARBA00022958"/>
    </source>
</evidence>
<proteinExistence type="inferred from homology"/>
<dbReference type="Gene3D" id="3.30.420.40">
    <property type="match status" value="2"/>
</dbReference>
<gene>
    <name evidence="16" type="primary">coaX</name>
    <name evidence="17" type="ORF">H9945_02135</name>
</gene>
<evidence type="ECO:0000256" key="1">
    <source>
        <dbReference type="ARBA" id="ARBA00001206"/>
    </source>
</evidence>
<dbReference type="NCBIfam" id="TIGR00671">
    <property type="entry name" value="baf"/>
    <property type="match status" value="1"/>
</dbReference>
<evidence type="ECO:0000256" key="14">
    <source>
        <dbReference type="ARBA" id="ARBA00038036"/>
    </source>
</evidence>
<evidence type="ECO:0000256" key="7">
    <source>
        <dbReference type="ARBA" id="ARBA00022490"/>
    </source>
</evidence>
<comment type="caution">
    <text evidence="17">The sequence shown here is derived from an EMBL/GenBank/DDBJ whole genome shotgun (WGS) entry which is preliminary data.</text>
</comment>
<reference evidence="17" key="2">
    <citation type="submission" date="2021-04" db="EMBL/GenBank/DDBJ databases">
        <authorList>
            <person name="Gilroy R."/>
        </authorList>
    </citation>
    <scope>NUCLEOTIDE SEQUENCE</scope>
    <source>
        <strain evidence="17">ChiBcec8-13705</strain>
    </source>
</reference>
<organism evidence="17 18">
    <name type="scientific">Candidatus Gemmiger avicola</name>
    <dbReference type="NCBI Taxonomy" id="2838605"/>
    <lineage>
        <taxon>Bacteria</taxon>
        <taxon>Bacillati</taxon>
        <taxon>Bacillota</taxon>
        <taxon>Clostridia</taxon>
        <taxon>Eubacteriales</taxon>
        <taxon>Gemmiger</taxon>
    </lineage>
</organism>
<evidence type="ECO:0000256" key="5">
    <source>
        <dbReference type="ARBA" id="ARBA00011738"/>
    </source>
</evidence>
<dbReference type="EMBL" id="DWYG01000021">
    <property type="protein sequence ID" value="HJB41279.1"/>
    <property type="molecule type" value="Genomic_DNA"/>
</dbReference>
<dbReference type="CDD" id="cd24015">
    <property type="entry name" value="ASKHA_NBD_PanK-III"/>
    <property type="match status" value="1"/>
</dbReference>
<evidence type="ECO:0000313" key="17">
    <source>
        <dbReference type="EMBL" id="HJB41279.1"/>
    </source>
</evidence>
<dbReference type="Proteomes" id="UP000886803">
    <property type="component" value="Unassembled WGS sequence"/>
</dbReference>
<comment type="cofactor">
    <cofactor evidence="2">
        <name>K(+)</name>
        <dbReference type="ChEBI" id="CHEBI:29103"/>
    </cofactor>
</comment>
<feature type="binding site" evidence="16">
    <location>
        <position position="186"/>
    </location>
    <ligand>
        <name>substrate</name>
    </ligand>
</feature>
<evidence type="ECO:0000256" key="10">
    <source>
        <dbReference type="ARBA" id="ARBA00022777"/>
    </source>
</evidence>
<dbReference type="GO" id="GO:0005737">
    <property type="term" value="C:cytoplasm"/>
    <property type="evidence" value="ECO:0007669"/>
    <property type="project" value="UniProtKB-SubCell"/>
</dbReference>
<comment type="function">
    <text evidence="16">Catalyzes the phosphorylation of pantothenate (Pan), the first step in CoA biosynthesis.</text>
</comment>
<dbReference type="SUPFAM" id="SSF53067">
    <property type="entry name" value="Actin-like ATPase domain"/>
    <property type="match status" value="2"/>
</dbReference>